<comment type="caution">
    <text evidence="1">The sequence shown here is derived from an EMBL/GenBank/DDBJ whole genome shotgun (WGS) entry which is preliminary data.</text>
</comment>
<evidence type="ECO:0000313" key="2">
    <source>
        <dbReference type="Proteomes" id="UP001140066"/>
    </source>
</evidence>
<organism evidence="1 2">
    <name type="scientific">Coemansia linderi</name>
    <dbReference type="NCBI Taxonomy" id="2663919"/>
    <lineage>
        <taxon>Eukaryota</taxon>
        <taxon>Fungi</taxon>
        <taxon>Fungi incertae sedis</taxon>
        <taxon>Zoopagomycota</taxon>
        <taxon>Kickxellomycotina</taxon>
        <taxon>Kickxellomycetes</taxon>
        <taxon>Kickxellales</taxon>
        <taxon>Kickxellaceae</taxon>
        <taxon>Coemansia</taxon>
    </lineage>
</organism>
<accession>A0ACC1KMF6</accession>
<gene>
    <name evidence="1" type="primary">PMS1_1</name>
    <name evidence="1" type="ORF">GGI18_000663</name>
</gene>
<proteinExistence type="predicted"/>
<protein>
    <submittedName>
        <fullName evidence="1">ATP-binding mismatch repair protein</fullName>
    </submittedName>
</protein>
<keyword evidence="2" id="KW-1185">Reference proteome</keyword>
<evidence type="ECO:0000313" key="1">
    <source>
        <dbReference type="EMBL" id="KAJ2792105.1"/>
    </source>
</evidence>
<keyword evidence="1" id="KW-0067">ATP-binding</keyword>
<name>A0ACC1KMF6_9FUNG</name>
<dbReference type="Proteomes" id="UP001140066">
    <property type="component" value="Unassembled WGS sequence"/>
</dbReference>
<dbReference type="EMBL" id="JANBUK010000054">
    <property type="protein sequence ID" value="KAJ2792105.1"/>
    <property type="molecule type" value="Genomic_DNA"/>
</dbReference>
<reference evidence="1" key="1">
    <citation type="submission" date="2022-07" db="EMBL/GenBank/DDBJ databases">
        <title>Phylogenomic reconstructions and comparative analyses of Kickxellomycotina fungi.</title>
        <authorList>
            <person name="Reynolds N.K."/>
            <person name="Stajich J.E."/>
            <person name="Barry K."/>
            <person name="Grigoriev I.V."/>
            <person name="Crous P."/>
            <person name="Smith M.E."/>
        </authorList>
    </citation>
    <scope>NUCLEOTIDE SEQUENCE</scope>
    <source>
        <strain evidence="1">BCRC 34191</strain>
    </source>
</reference>
<keyword evidence="1" id="KW-0547">Nucleotide-binding</keyword>
<sequence length="705" mass="77755">MAESTGMRPIAKETIHKLCSGQVIVDLATSAKELLENSLDAGATSIDIKMRDSGLTSITVTDNGHGISPEDYETLCRKHWTSKITSFEDLDGVTTFGFRGEALSSLCAVASVAITTATRDSAPMGMSLEFDQNGELVGRTAVARERGTTVVVSGLFARWPVRLADLKKNSRREYTRLVGLVEQYSIICDGVRITLSNQTARGAPVVSVRTPPQSDRLTRLLGAFGAQLRPHLVHFEFKTENVSLEGHFSRPEGGRNGPDKQYFFVNGRPCDLPKAKKLVNELFRGYCPHKYPVFAIAVEVKGSVDVNLTPDKREVLIRCEESVLLGLKDALVRVLEPDVNAFSVSGVEAPAAGPVGAKRQSSQPCEDLVPPPPAVQKPRLSEQPDHDIIVLPQQVSLKKWAATVSKPPSTASKPPATTSKPSTITSKPPLAATNSAPKKMGTVVIGSCRNRIQNDTYDWKAIAARLRTKQVRQKSKLEDSQRRDFDPAPAMTEGGLSVTDPEEASSALSRLIHKTDFQRMQVLGQFNHGFIISLLDKDLYIIDQHASDEKYNFEQLQQRAQISSQPLIHPAVLELGVTDEAVAIECRDKLEKNGFFVDVDEDALPGQRLRLKSQPVIDKTVFDQRDLMELVAQLCVDPVGVPRCERARRVFASRACRKSTMIGDPLSRGQMRDIVTHLGELDHPWNCPHGRPTLRHLHRLEKVEL</sequence>